<sequence length="882" mass="98221">NHPKHGNGWKDHSSGEGGTCIDLVMYAMGLTVSESMKWLHEAYAIPFDRQDGQAQPQKPKTLVDHIAARCIGARDQVRSYLAGRGITEAAIAAALKANTVGFNEWVSPKVPEGEVGHGGPAAAFIVYAPGTRDVLGVDMRFFDPAINGDVKTQSQGEKDGYGWTSDWRRLERARRVYIVESAINALSIDSCELPGAAAFALRGLTNVQSIEWTFLKGKQVLICLDNDEPFEPGHRRAGERPGPNAAWALYEVLTAQNISAQLVDQSGWLKELDHEDSPSINDVNDYLQEHGVDLLRNALEKTEEWLIAGLAGDAKRKGKPRVYLPSHDYSQYWKYRVRPDFTRYITKMDKNRETDEDKPDYTDLCGFRVASLTRVSVASSASTMTGDTDHAPTVYFSATVQTARHGYQLTRKVFTDDQLHNVQQWSKFGPIWAPQQFSRMVNILERTADLGARTVANFVGLAWLNGQLAINEGPDCYFTDAEKQCPYHNLTFPSGPVQDAARVIRAYQGTFLKNAAAIPLVWALGGHLKALLGFWPHMTIQAGKSAGKSTIIKRLERTIAFTMFSGQSLQTEFRLMTSIAHTSHPVGWEELSARRQDVIDKAVGILQENYQYTITRRGTDMTEFLLSAPVLLAGEDVPVRSLTGKIVRSDLTGKKGALMPADLPRFPVRQWLTYLTDLNKMDVLAKYEELRDHLLARSRASGASQNDDGAGRMASNYAAVLLAWRYLADFAGMDYTEGNFGTDLVAEMNAHIAETSQDRAPWVWIMETFLSELDAGRFAHPNKFDIVDGKRCLLVRTSHIMDHLAHSPYLREKWNGSPVKSATVFKRQLAEAGVIEGKKDVERTIRGNRATHLTPLSLDALETFGLAAVERDDLHENPRSRP</sequence>
<comment type="caution">
    <text evidence="2">The sequence shown here is derived from an EMBL/GenBank/DDBJ whole genome shotgun (WGS) entry which is preliminary data.</text>
</comment>
<keyword evidence="3" id="KW-1185">Reference proteome</keyword>
<feature type="non-terminal residue" evidence="2">
    <location>
        <position position="1"/>
    </location>
</feature>
<accession>A0A6I3X244</accession>
<dbReference type="AlphaFoldDB" id="A0A6I3X244"/>
<evidence type="ECO:0000313" key="3">
    <source>
        <dbReference type="Proteomes" id="UP000431684"/>
    </source>
</evidence>
<gene>
    <name evidence="2" type="ORF">GJV26_00005</name>
</gene>
<evidence type="ECO:0000259" key="1">
    <source>
        <dbReference type="Pfam" id="PF13362"/>
    </source>
</evidence>
<dbReference type="EMBL" id="WNWM01000001">
    <property type="protein sequence ID" value="MUI10879.1"/>
    <property type="molecule type" value="Genomic_DNA"/>
</dbReference>
<protein>
    <recommendedName>
        <fullName evidence="1">Toprim domain-containing protein</fullName>
    </recommendedName>
</protein>
<organism evidence="2 3">
    <name type="scientific">Pseudoduganella dura</name>
    <dbReference type="NCBI Taxonomy" id="321982"/>
    <lineage>
        <taxon>Bacteria</taxon>
        <taxon>Pseudomonadati</taxon>
        <taxon>Pseudomonadota</taxon>
        <taxon>Betaproteobacteria</taxon>
        <taxon>Burkholderiales</taxon>
        <taxon>Oxalobacteraceae</taxon>
        <taxon>Telluria group</taxon>
        <taxon>Pseudoduganella</taxon>
    </lineage>
</organism>
<dbReference type="InterPro" id="IPR006171">
    <property type="entry name" value="TOPRIM_dom"/>
</dbReference>
<feature type="domain" description="Toprim" evidence="1">
    <location>
        <begin position="176"/>
        <end position="292"/>
    </location>
</feature>
<dbReference type="RefSeq" id="WP_155706521.1">
    <property type="nucleotide sequence ID" value="NZ_WNWM01000001.1"/>
</dbReference>
<name>A0A6I3X244_9BURK</name>
<dbReference type="InterPro" id="IPR034154">
    <property type="entry name" value="TOPRIM_DnaG/twinkle"/>
</dbReference>
<dbReference type="Proteomes" id="UP000431684">
    <property type="component" value="Unassembled WGS sequence"/>
</dbReference>
<proteinExistence type="predicted"/>
<reference evidence="2 3" key="1">
    <citation type="submission" date="2019-11" db="EMBL/GenBank/DDBJ databases">
        <title>Draft Genome Sequences of Six Type Strains of the Genus Massilia.</title>
        <authorList>
            <person name="Miess H."/>
            <person name="Frediansyah A."/>
            <person name="Goeker M."/>
            <person name="Gross H."/>
        </authorList>
    </citation>
    <scope>NUCLEOTIDE SEQUENCE [LARGE SCALE GENOMIC DNA]</scope>
    <source>
        <strain evidence="2 3">DSM 17513</strain>
    </source>
</reference>
<dbReference type="SUPFAM" id="SSF57783">
    <property type="entry name" value="Zinc beta-ribbon"/>
    <property type="match status" value="1"/>
</dbReference>
<dbReference type="OrthoDB" id="5833576at2"/>
<dbReference type="Pfam" id="PF13362">
    <property type="entry name" value="Toprim_3"/>
    <property type="match status" value="1"/>
</dbReference>
<evidence type="ECO:0000313" key="2">
    <source>
        <dbReference type="EMBL" id="MUI10879.1"/>
    </source>
</evidence>
<dbReference type="Gene3D" id="3.40.1360.10">
    <property type="match status" value="1"/>
</dbReference>
<dbReference type="CDD" id="cd01029">
    <property type="entry name" value="TOPRIM_primases"/>
    <property type="match status" value="1"/>
</dbReference>